<comment type="caution">
    <text evidence="1">The sequence shown here is derived from an EMBL/GenBank/DDBJ whole genome shotgun (WGS) entry which is preliminary data.</text>
</comment>
<dbReference type="Proteomes" id="UP001177670">
    <property type="component" value="Unassembled WGS sequence"/>
</dbReference>
<dbReference type="EMBL" id="JAHYIQ010000010">
    <property type="protein sequence ID" value="KAK1128479.1"/>
    <property type="molecule type" value="Genomic_DNA"/>
</dbReference>
<reference evidence="1" key="1">
    <citation type="submission" date="2021-10" db="EMBL/GenBank/DDBJ databases">
        <title>Melipona bicolor Genome sequencing and assembly.</title>
        <authorList>
            <person name="Araujo N.S."/>
            <person name="Arias M.C."/>
        </authorList>
    </citation>
    <scope>NUCLEOTIDE SEQUENCE</scope>
    <source>
        <strain evidence="1">USP_2M_L1-L4_2017</strain>
        <tissue evidence="1">Whole body</tissue>
    </source>
</reference>
<protein>
    <submittedName>
        <fullName evidence="1">Uncharacterized protein</fullName>
    </submittedName>
</protein>
<organism evidence="1 2">
    <name type="scientific">Melipona bicolor</name>
    <dbReference type="NCBI Taxonomy" id="60889"/>
    <lineage>
        <taxon>Eukaryota</taxon>
        <taxon>Metazoa</taxon>
        <taxon>Ecdysozoa</taxon>
        <taxon>Arthropoda</taxon>
        <taxon>Hexapoda</taxon>
        <taxon>Insecta</taxon>
        <taxon>Pterygota</taxon>
        <taxon>Neoptera</taxon>
        <taxon>Endopterygota</taxon>
        <taxon>Hymenoptera</taxon>
        <taxon>Apocrita</taxon>
        <taxon>Aculeata</taxon>
        <taxon>Apoidea</taxon>
        <taxon>Anthophila</taxon>
        <taxon>Apidae</taxon>
        <taxon>Melipona</taxon>
    </lineage>
</organism>
<evidence type="ECO:0000313" key="2">
    <source>
        <dbReference type="Proteomes" id="UP001177670"/>
    </source>
</evidence>
<sequence>MTSTMRNNATPSQCHCKNLESCPGTGSSPNLTLCVTVFHSRQADNGECYLGHLEKIDVATWWHYVSALHLLYCVMLRQTTREMLLEGKSEQLEELNNYLRSCLEVRSMLGFRLFREESFLLRNTNYKNCGIAEQKRKLKTIEDPKIYDDAKLQQQTGCEIF</sequence>
<proteinExistence type="predicted"/>
<accession>A0AA40G0I0</accession>
<evidence type="ECO:0000313" key="1">
    <source>
        <dbReference type="EMBL" id="KAK1128479.1"/>
    </source>
</evidence>
<gene>
    <name evidence="1" type="ORF">K0M31_002939</name>
</gene>
<dbReference type="AlphaFoldDB" id="A0AA40G0I0"/>
<keyword evidence="2" id="KW-1185">Reference proteome</keyword>
<name>A0AA40G0I0_9HYME</name>